<comment type="caution">
    <text evidence="5">The sequence shown here is derived from an EMBL/GenBank/DDBJ whole genome shotgun (WGS) entry which is preliminary data.</text>
</comment>
<dbReference type="GO" id="GO:0009026">
    <property type="term" value="F:tagaturonate reductase activity"/>
    <property type="evidence" value="ECO:0007669"/>
    <property type="project" value="TreeGrafter"/>
</dbReference>
<dbReference type="Pfam" id="PF08125">
    <property type="entry name" value="Mannitol_dh_C"/>
    <property type="match status" value="1"/>
</dbReference>
<dbReference type="GO" id="GO:0005829">
    <property type="term" value="C:cytosol"/>
    <property type="evidence" value="ECO:0007669"/>
    <property type="project" value="TreeGrafter"/>
</dbReference>
<dbReference type="InterPro" id="IPR008927">
    <property type="entry name" value="6-PGluconate_DH-like_C_sf"/>
</dbReference>
<keyword evidence="1" id="KW-0560">Oxidoreductase</keyword>
<dbReference type="GO" id="GO:0019698">
    <property type="term" value="P:D-galacturonate catabolic process"/>
    <property type="evidence" value="ECO:0007669"/>
    <property type="project" value="TreeGrafter"/>
</dbReference>
<dbReference type="AlphaFoldDB" id="A0A9D1PSG0"/>
<proteinExistence type="predicted"/>
<dbReference type="Pfam" id="PF01232">
    <property type="entry name" value="Mannitol_dh"/>
    <property type="match status" value="1"/>
</dbReference>
<feature type="domain" description="Mannitol dehydrogenase C-terminal" evidence="4">
    <location>
        <begin position="273"/>
        <end position="478"/>
    </location>
</feature>
<feature type="domain" description="Mannitol dehydrogenase N-terminal" evidence="3">
    <location>
        <begin position="15"/>
        <end position="250"/>
    </location>
</feature>
<dbReference type="EMBL" id="DXHU01000015">
    <property type="protein sequence ID" value="HIV98871.1"/>
    <property type="molecule type" value="Genomic_DNA"/>
</dbReference>
<evidence type="ECO:0000256" key="2">
    <source>
        <dbReference type="ARBA" id="ARBA00023027"/>
    </source>
</evidence>
<dbReference type="PANTHER" id="PTHR30524:SF0">
    <property type="entry name" value="ALTRONATE OXIDOREDUCTASE-RELATED"/>
    <property type="match status" value="1"/>
</dbReference>
<organism evidence="5 6">
    <name type="scientific">Candidatus Ornithospirochaeta avicola</name>
    <dbReference type="NCBI Taxonomy" id="2840896"/>
    <lineage>
        <taxon>Bacteria</taxon>
        <taxon>Pseudomonadati</taxon>
        <taxon>Spirochaetota</taxon>
        <taxon>Spirochaetia</taxon>
        <taxon>Spirochaetales</taxon>
        <taxon>Spirochaetaceae</taxon>
        <taxon>Spirochaetaceae incertae sedis</taxon>
        <taxon>Candidatus Ornithospirochaeta</taxon>
    </lineage>
</organism>
<sequence>MNIKDCSSRKERPVRILQYGEGNFLRAFVDWLVDIMNEKTDFNSSVMMVQPLEKGMSDMINAQDGYYTTILSAVDEKGKEKEEIRKITSVLGCINPYKDYDEYISYAESADLRFIFSNTTEAGITYCESDNLDDRPQSSFPAKIAAFLYRRYTYFKGDESKGLVFIPCELIDKNGDMLKKYVIMHARRWNLPSSFISWVETACHFCNSLVDRIVPGYPRERAKELCAALGYEDNLLDAAERFLFWAIEYKEKSFDDEIPLSKTGEGVVWTPDMTFYRTRKVRILNGTHTMTVLAAMLYGLDTIKECMDSEIISSFMGKGLFSEIIESMDGSRSELESYARDVLKRFQNPYVKHMLSSISLNSVSKFKTRDLPSLIGYMEKENKVPPVLSFSLASLIAFYNGKEIKDGALISCREKGEYSHKDSPEVLTFFCALNKDSYKNKKEEAQIKTEKVLSNVSFWGEDLTKREGLADTVSSYLELIYTEGMKEAIKRVIK</sequence>
<dbReference type="NCBIfam" id="NF002969">
    <property type="entry name" value="PRK03643.1"/>
    <property type="match status" value="1"/>
</dbReference>
<dbReference type="PANTHER" id="PTHR30524">
    <property type="entry name" value="MANNITOL-1-PHOSPHATE 5-DEHYDROGENASE"/>
    <property type="match status" value="1"/>
</dbReference>
<evidence type="ECO:0000313" key="5">
    <source>
        <dbReference type="EMBL" id="HIV98871.1"/>
    </source>
</evidence>
<dbReference type="InterPro" id="IPR013131">
    <property type="entry name" value="Mannitol_DH_N"/>
</dbReference>
<accession>A0A9D1PSG0</accession>
<evidence type="ECO:0000259" key="4">
    <source>
        <dbReference type="Pfam" id="PF08125"/>
    </source>
</evidence>
<evidence type="ECO:0000259" key="3">
    <source>
        <dbReference type="Pfam" id="PF01232"/>
    </source>
</evidence>
<name>A0A9D1PSG0_9SPIO</name>
<dbReference type="GO" id="GO:0019592">
    <property type="term" value="P:mannitol catabolic process"/>
    <property type="evidence" value="ECO:0007669"/>
    <property type="project" value="TreeGrafter"/>
</dbReference>
<dbReference type="SUPFAM" id="SSF51735">
    <property type="entry name" value="NAD(P)-binding Rossmann-fold domains"/>
    <property type="match status" value="1"/>
</dbReference>
<dbReference type="GO" id="GO:0008926">
    <property type="term" value="F:mannitol-1-phosphate 5-dehydrogenase activity"/>
    <property type="evidence" value="ECO:0007669"/>
    <property type="project" value="TreeGrafter"/>
</dbReference>
<dbReference type="InterPro" id="IPR013328">
    <property type="entry name" value="6PGD_dom2"/>
</dbReference>
<protein>
    <submittedName>
        <fullName evidence="5">Tagaturonate reductase</fullName>
    </submittedName>
</protein>
<dbReference type="Gene3D" id="1.10.1040.10">
    <property type="entry name" value="N-(1-d-carboxylethyl)-l-norvaline Dehydrogenase, domain 2"/>
    <property type="match status" value="1"/>
</dbReference>
<dbReference type="InterPro" id="IPR036291">
    <property type="entry name" value="NAD(P)-bd_dom_sf"/>
</dbReference>
<reference evidence="5" key="1">
    <citation type="journal article" date="2021" name="PeerJ">
        <title>Extensive microbial diversity within the chicken gut microbiome revealed by metagenomics and culture.</title>
        <authorList>
            <person name="Gilroy R."/>
            <person name="Ravi A."/>
            <person name="Getino M."/>
            <person name="Pursley I."/>
            <person name="Horton D.L."/>
            <person name="Alikhan N.F."/>
            <person name="Baker D."/>
            <person name="Gharbi K."/>
            <person name="Hall N."/>
            <person name="Watson M."/>
            <person name="Adriaenssens E.M."/>
            <person name="Foster-Nyarko E."/>
            <person name="Jarju S."/>
            <person name="Secka A."/>
            <person name="Antonio M."/>
            <person name="Oren A."/>
            <person name="Chaudhuri R.R."/>
            <person name="La Ragione R."/>
            <person name="Hildebrand F."/>
            <person name="Pallen M.J."/>
        </authorList>
    </citation>
    <scope>NUCLEOTIDE SEQUENCE</scope>
    <source>
        <strain evidence="5">Gambia11-129</strain>
    </source>
</reference>
<reference evidence="5" key="2">
    <citation type="submission" date="2021-04" db="EMBL/GenBank/DDBJ databases">
        <authorList>
            <person name="Gilroy R."/>
        </authorList>
    </citation>
    <scope>NUCLEOTIDE SEQUENCE</scope>
    <source>
        <strain evidence="5">Gambia11-129</strain>
    </source>
</reference>
<keyword evidence="2" id="KW-0520">NAD</keyword>
<evidence type="ECO:0000313" key="6">
    <source>
        <dbReference type="Proteomes" id="UP000823936"/>
    </source>
</evidence>
<gene>
    <name evidence="5" type="ORF">IAB12_03700</name>
</gene>
<dbReference type="Gene3D" id="3.40.50.720">
    <property type="entry name" value="NAD(P)-binding Rossmann-like Domain"/>
    <property type="match status" value="1"/>
</dbReference>
<dbReference type="Proteomes" id="UP000823936">
    <property type="component" value="Unassembled WGS sequence"/>
</dbReference>
<dbReference type="InterPro" id="IPR013118">
    <property type="entry name" value="Mannitol_DH_C"/>
</dbReference>
<dbReference type="SUPFAM" id="SSF48179">
    <property type="entry name" value="6-phosphogluconate dehydrogenase C-terminal domain-like"/>
    <property type="match status" value="1"/>
</dbReference>
<evidence type="ECO:0000256" key="1">
    <source>
        <dbReference type="ARBA" id="ARBA00023002"/>
    </source>
</evidence>